<evidence type="ECO:0000259" key="6">
    <source>
        <dbReference type="Pfam" id="PF04893"/>
    </source>
</evidence>
<dbReference type="STRING" id="61635.BN85304610"/>
<gene>
    <name evidence="7" type="ORF">BN85304610</name>
</gene>
<sequence>MKKIVIILIGVFTLLLVNVQLSAVNVNQTSAPYETYTTGPNGRRITTQTAYEPAGIVSLGLGLSSPEDLYIKDDVIYIADTGNKRIVKLDLNGNFEVLISSLNQPTGIHVDEFNQIYVADKGNQMVYKYDQTGLLLDSFGRPTEPIFGQNSPYVPTKIVTGPRGIMYVAGEGSTSGLIQLNYAGDFLGFFGTNETTKTWYQQLAEWFSLDLAKTVPTSPLNLAIDEKGSVFTTTLATSSQVKKFNIASNVVLTLSNQSQPVAITINAFNNIYTLSDEGIITEYDAYGNLIFEFGGLDQGNRVLGLFVNPTDIDIDSQNNLYVLDKATNQIQMLQRAEFTMMVHQGLEDFNNGIYSIEQWEEVLRMNSMFALANSAIARARFRNLEYNEALDYYRIAADRQGYSDSFWQIRYEWMQNYLGIVLILLISLFVLLKALKFIDKKYHIYDPLRSYRKRLLEVRLIRELSLIFKMFRHPVDTFYEIKRNNKASYLSSTILFGLFIAINVTSVYQTAFVFNYTNLEAYSLIREVAILASLIVLFVFSNYLISTLSSGEGFFKDIYRGTAYSLAPYIILTLPVIILSHGLTLNEVFIYSALNQIKFYWSLGLIILMMKEIHNYNLKALLKNIFLTLFVMVMIVVIVFLVYLLANQLYEYVVGIIREVIVRASS</sequence>
<feature type="transmembrane region" description="Helical" evidence="5">
    <location>
        <begin position="621"/>
        <end position="646"/>
    </location>
</feature>
<evidence type="ECO:0000313" key="8">
    <source>
        <dbReference type="Proteomes" id="UP000032737"/>
    </source>
</evidence>
<evidence type="ECO:0000256" key="1">
    <source>
        <dbReference type="ARBA" id="ARBA00004141"/>
    </source>
</evidence>
<protein>
    <recommendedName>
        <fullName evidence="6">Yip1 domain-containing protein</fullName>
    </recommendedName>
</protein>
<dbReference type="InterPro" id="IPR011042">
    <property type="entry name" value="6-blade_b-propeller_TolB-like"/>
</dbReference>
<feature type="transmembrane region" description="Helical" evidence="5">
    <location>
        <begin position="489"/>
        <end position="508"/>
    </location>
</feature>
<evidence type="ECO:0000256" key="5">
    <source>
        <dbReference type="SAM" id="Phobius"/>
    </source>
</evidence>
<dbReference type="SUPFAM" id="SSF75011">
    <property type="entry name" value="3-carboxy-cis,cis-mucoante lactonizing enzyme"/>
    <property type="match status" value="1"/>
</dbReference>
<dbReference type="RefSeq" id="WP_030004341.1">
    <property type="nucleotide sequence ID" value="NC_022549.1"/>
</dbReference>
<dbReference type="Proteomes" id="UP000032737">
    <property type="component" value="Chromosome"/>
</dbReference>
<keyword evidence="3 5" id="KW-1133">Transmembrane helix</keyword>
<feature type="transmembrane region" description="Helical" evidence="5">
    <location>
        <begin position="589"/>
        <end position="609"/>
    </location>
</feature>
<name>U4KMQ1_9MOLU</name>
<dbReference type="KEGG" id="abra:BN85304610"/>
<dbReference type="PANTHER" id="PTHR24104">
    <property type="entry name" value="E3 UBIQUITIN-PROTEIN LIGASE NHLRC1-RELATED"/>
    <property type="match status" value="1"/>
</dbReference>
<dbReference type="InterPro" id="IPR006977">
    <property type="entry name" value="Yip1_dom"/>
</dbReference>
<dbReference type="AlphaFoldDB" id="U4KMQ1"/>
<feature type="transmembrane region" description="Helical" evidence="5">
    <location>
        <begin position="566"/>
        <end position="583"/>
    </location>
</feature>
<accession>U4KMQ1</accession>
<evidence type="ECO:0000313" key="7">
    <source>
        <dbReference type="EMBL" id="CCV65482.1"/>
    </source>
</evidence>
<dbReference type="GO" id="GO:0016020">
    <property type="term" value="C:membrane"/>
    <property type="evidence" value="ECO:0007669"/>
    <property type="project" value="UniProtKB-SubCell"/>
</dbReference>
<dbReference type="CDD" id="cd05819">
    <property type="entry name" value="NHL"/>
    <property type="match status" value="1"/>
</dbReference>
<feature type="domain" description="Yip1" evidence="6">
    <location>
        <begin position="469"/>
        <end position="640"/>
    </location>
</feature>
<organism evidence="7 8">
    <name type="scientific">Acholeplasma brassicae</name>
    <dbReference type="NCBI Taxonomy" id="61635"/>
    <lineage>
        <taxon>Bacteria</taxon>
        <taxon>Bacillati</taxon>
        <taxon>Mycoplasmatota</taxon>
        <taxon>Mollicutes</taxon>
        <taxon>Acholeplasmatales</taxon>
        <taxon>Acholeplasmataceae</taxon>
        <taxon>Acholeplasma</taxon>
    </lineage>
</organism>
<proteinExistence type="predicted"/>
<dbReference type="HOGENOM" id="CLU_024978_0_0_14"/>
<dbReference type="InterPro" id="IPR050952">
    <property type="entry name" value="TRIM-NHL_E3_ligases"/>
</dbReference>
<reference evidence="7 8" key="1">
    <citation type="journal article" date="2013" name="J. Mol. Microbiol. Biotechnol.">
        <title>Analysis of the Complete Genomes of Acholeplasma brassicae , A. palmae and A. laidlawii and Their Comparison to the Obligate Parasites from ' Candidatus Phytoplasma'.</title>
        <authorList>
            <person name="Kube M."/>
            <person name="Siewert C."/>
            <person name="Migdoll A.M."/>
            <person name="Duduk B."/>
            <person name="Holz S."/>
            <person name="Rabus R."/>
            <person name="Seemuller E."/>
            <person name="Mitrovic J."/>
            <person name="Muller I."/>
            <person name="Buttner C."/>
            <person name="Reinhardt R."/>
        </authorList>
    </citation>
    <scope>NUCLEOTIDE SEQUENCE [LARGE SCALE GENOMIC DNA]</scope>
    <source>
        <strain evidence="8">0502</strain>
    </source>
</reference>
<feature type="transmembrane region" description="Helical" evidence="5">
    <location>
        <begin position="417"/>
        <end position="435"/>
    </location>
</feature>
<comment type="subcellular location">
    <subcellularLocation>
        <location evidence="1">Membrane</location>
        <topology evidence="1">Multi-pass membrane protein</topology>
    </subcellularLocation>
</comment>
<keyword evidence="8" id="KW-1185">Reference proteome</keyword>
<evidence type="ECO:0000256" key="3">
    <source>
        <dbReference type="ARBA" id="ARBA00022989"/>
    </source>
</evidence>
<keyword evidence="4 5" id="KW-0472">Membrane</keyword>
<evidence type="ECO:0000256" key="2">
    <source>
        <dbReference type="ARBA" id="ARBA00022692"/>
    </source>
</evidence>
<keyword evidence="2 5" id="KW-0812">Transmembrane</keyword>
<dbReference type="Pfam" id="PF04893">
    <property type="entry name" value="Yip1"/>
    <property type="match status" value="1"/>
</dbReference>
<dbReference type="OrthoDB" id="9799230at2"/>
<feature type="transmembrane region" description="Helical" evidence="5">
    <location>
        <begin position="528"/>
        <end position="545"/>
    </location>
</feature>
<dbReference type="EMBL" id="FO681348">
    <property type="protein sequence ID" value="CCV65482.1"/>
    <property type="molecule type" value="Genomic_DNA"/>
</dbReference>
<evidence type="ECO:0000256" key="4">
    <source>
        <dbReference type="ARBA" id="ARBA00023136"/>
    </source>
</evidence>
<dbReference type="Gene3D" id="2.120.10.30">
    <property type="entry name" value="TolB, C-terminal domain"/>
    <property type="match status" value="2"/>
</dbReference>